<dbReference type="RefSeq" id="WP_051497490.1">
    <property type="nucleotide sequence ID" value="NZ_CBTK010000071.1"/>
</dbReference>
<dbReference type="InterPro" id="IPR044665">
    <property type="entry name" value="E_coli_cyclophilin_A-like"/>
</dbReference>
<evidence type="ECO:0000256" key="1">
    <source>
        <dbReference type="ARBA" id="ARBA00007365"/>
    </source>
</evidence>
<gene>
    <name evidence="6" type="primary">ppiA</name>
    <name evidence="6" type="ORF">BN874_1620034</name>
</gene>
<evidence type="ECO:0000256" key="3">
    <source>
        <dbReference type="ARBA" id="ARBA00023235"/>
    </source>
</evidence>
<keyword evidence="2 4" id="KW-0697">Rotamase</keyword>
<dbReference type="SUPFAM" id="SSF50891">
    <property type="entry name" value="Cyclophilin-like"/>
    <property type="match status" value="1"/>
</dbReference>
<dbReference type="PROSITE" id="PS50072">
    <property type="entry name" value="CSA_PPIASE_2"/>
    <property type="match status" value="1"/>
</dbReference>
<keyword evidence="3 4" id="KW-0413">Isomerase</keyword>
<keyword evidence="7" id="KW-1185">Reference proteome</keyword>
<dbReference type="PANTHER" id="PTHR43246">
    <property type="entry name" value="PEPTIDYL-PROLYL CIS-TRANS ISOMERASE CYP38, CHLOROPLASTIC"/>
    <property type="match status" value="1"/>
</dbReference>
<feature type="chain" id="PRO_5031603083" description="Peptidyl-prolyl cis-trans isomerase" evidence="4">
    <location>
        <begin position="22"/>
        <end position="206"/>
    </location>
</feature>
<dbReference type="Proteomes" id="UP000019184">
    <property type="component" value="Unassembled WGS sequence"/>
</dbReference>
<evidence type="ECO:0000256" key="4">
    <source>
        <dbReference type="RuleBase" id="RU363019"/>
    </source>
</evidence>
<dbReference type="PRINTS" id="PR00153">
    <property type="entry name" value="CSAPPISMRASE"/>
</dbReference>
<dbReference type="InterPro" id="IPR029000">
    <property type="entry name" value="Cyclophilin-like_dom_sf"/>
</dbReference>
<evidence type="ECO:0000259" key="5">
    <source>
        <dbReference type="PROSITE" id="PS50072"/>
    </source>
</evidence>
<feature type="domain" description="PPIase cyclophilin-type" evidence="5">
    <location>
        <begin position="28"/>
        <end position="188"/>
    </location>
</feature>
<comment type="caution">
    <text evidence="6">The sequence shown here is derived from an EMBL/GenBank/DDBJ whole genome shotgun (WGS) entry which is preliminary data.</text>
</comment>
<accession>A0A7U7GA40</accession>
<dbReference type="CDD" id="cd01920">
    <property type="entry name" value="cyclophilin_EcCYP_like"/>
    <property type="match status" value="1"/>
</dbReference>
<keyword evidence="4" id="KW-0732">Signal</keyword>
<reference evidence="6 7" key="1">
    <citation type="journal article" date="2014" name="ISME J.">
        <title>Candidatus Competibacter-lineage genomes retrieved from metagenomes reveal functional metabolic diversity.</title>
        <authorList>
            <person name="McIlroy S.J."/>
            <person name="Albertsen M."/>
            <person name="Andresen E.K."/>
            <person name="Saunders A.M."/>
            <person name="Kristiansen R."/>
            <person name="Stokholm-Bjerregaard M."/>
            <person name="Nielsen K.L."/>
            <person name="Nielsen P.H."/>
        </authorList>
    </citation>
    <scope>NUCLEOTIDE SEQUENCE [LARGE SCALE GENOMIC DNA]</scope>
    <source>
        <strain evidence="6 7">Run_B_J11</strain>
    </source>
</reference>
<dbReference type="InterPro" id="IPR020892">
    <property type="entry name" value="Cyclophilin-type_PPIase_CS"/>
</dbReference>
<evidence type="ECO:0000313" key="6">
    <source>
        <dbReference type="EMBL" id="CDH44375.1"/>
    </source>
</evidence>
<dbReference type="Gene3D" id="2.40.100.10">
    <property type="entry name" value="Cyclophilin-like"/>
    <property type="match status" value="1"/>
</dbReference>
<sequence>MRKISLLLATALSLACSIALAGSQVRLDTSLGPITLELADDKAPKTVENFLGYAREGFYNGTIFHRVIDSFMIQGGGFSTDFQQKPTRAPVANEADNGLKNLRGSVAMARTSDPNSATAQFFISVQDNPNLDHRSPTPQGWGYAVFGKVISGMEVVDKIRQTPTGNGGPSGRFSDVPTTPVVITAVTVLPAPTLAAPSVGEPTPQK</sequence>
<dbReference type="GO" id="GO:0006457">
    <property type="term" value="P:protein folding"/>
    <property type="evidence" value="ECO:0007669"/>
    <property type="project" value="InterPro"/>
</dbReference>
<dbReference type="PROSITE" id="PS00170">
    <property type="entry name" value="CSA_PPIASE_1"/>
    <property type="match status" value="1"/>
</dbReference>
<evidence type="ECO:0000256" key="2">
    <source>
        <dbReference type="ARBA" id="ARBA00023110"/>
    </source>
</evidence>
<comment type="similarity">
    <text evidence="1 4">Belongs to the cyclophilin-type PPIase family.</text>
</comment>
<dbReference type="OrthoDB" id="9807797at2"/>
<dbReference type="GO" id="GO:0003755">
    <property type="term" value="F:peptidyl-prolyl cis-trans isomerase activity"/>
    <property type="evidence" value="ECO:0007669"/>
    <property type="project" value="UniProtKB-UniRule"/>
</dbReference>
<evidence type="ECO:0000313" key="7">
    <source>
        <dbReference type="Proteomes" id="UP000019184"/>
    </source>
</evidence>
<proteinExistence type="inferred from homology"/>
<protein>
    <recommendedName>
        <fullName evidence="4">Peptidyl-prolyl cis-trans isomerase</fullName>
        <shortName evidence="4">PPIase</shortName>
        <ecNumber evidence="4">5.2.1.8</ecNumber>
    </recommendedName>
</protein>
<name>A0A7U7GA40_9GAMM</name>
<dbReference type="PROSITE" id="PS51257">
    <property type="entry name" value="PROKAR_LIPOPROTEIN"/>
    <property type="match status" value="1"/>
</dbReference>
<feature type="signal peptide" evidence="4">
    <location>
        <begin position="1"/>
        <end position="21"/>
    </location>
</feature>
<dbReference type="InterPro" id="IPR002130">
    <property type="entry name" value="Cyclophilin-type_PPIase_dom"/>
</dbReference>
<comment type="catalytic activity">
    <reaction evidence="4">
        <text>[protein]-peptidylproline (omega=180) = [protein]-peptidylproline (omega=0)</text>
        <dbReference type="Rhea" id="RHEA:16237"/>
        <dbReference type="Rhea" id="RHEA-COMP:10747"/>
        <dbReference type="Rhea" id="RHEA-COMP:10748"/>
        <dbReference type="ChEBI" id="CHEBI:83833"/>
        <dbReference type="ChEBI" id="CHEBI:83834"/>
        <dbReference type="EC" id="5.2.1.8"/>
    </reaction>
</comment>
<dbReference type="AlphaFoldDB" id="A0A7U7GA40"/>
<comment type="function">
    <text evidence="4">PPIases accelerate the folding of proteins. It catalyzes the cis-trans isomerization of proline imidic peptide bonds in oligopeptides.</text>
</comment>
<dbReference type="EMBL" id="CBTK010000071">
    <property type="protein sequence ID" value="CDH44375.1"/>
    <property type="molecule type" value="Genomic_DNA"/>
</dbReference>
<dbReference type="Pfam" id="PF00160">
    <property type="entry name" value="Pro_isomerase"/>
    <property type="match status" value="1"/>
</dbReference>
<organism evidence="6 7">
    <name type="scientific">Candidatus Contendobacter odensis Run_B_J11</name>
    <dbReference type="NCBI Taxonomy" id="1400861"/>
    <lineage>
        <taxon>Bacteria</taxon>
        <taxon>Pseudomonadati</taxon>
        <taxon>Pseudomonadota</taxon>
        <taxon>Gammaproteobacteria</taxon>
        <taxon>Candidatus Competibacteraceae</taxon>
        <taxon>Candidatus Contendibacter</taxon>
    </lineage>
</organism>
<dbReference type="EC" id="5.2.1.8" evidence="4"/>